<dbReference type="InterPro" id="IPR013032">
    <property type="entry name" value="EGF-like_CS"/>
</dbReference>
<evidence type="ECO:0000256" key="11">
    <source>
        <dbReference type="ARBA" id="ARBA00023180"/>
    </source>
</evidence>
<feature type="domain" description="EGF-like" evidence="19">
    <location>
        <begin position="526"/>
        <end position="571"/>
    </location>
</feature>
<dbReference type="InterPro" id="IPR022398">
    <property type="entry name" value="Peptidase_S8_His-AS"/>
</dbReference>
<evidence type="ECO:0000313" key="21">
    <source>
        <dbReference type="EMBL" id="CEM30568.1"/>
    </source>
</evidence>
<keyword evidence="4 15" id="KW-0645">Protease</keyword>
<keyword evidence="3 14" id="KW-0245">EGF-like domain</keyword>
<evidence type="ECO:0000256" key="8">
    <source>
        <dbReference type="ARBA" id="ARBA00022825"/>
    </source>
</evidence>
<name>A0A0G4GKL2_VITBC</name>
<evidence type="ECO:0000256" key="5">
    <source>
        <dbReference type="ARBA" id="ARBA00022729"/>
    </source>
</evidence>
<dbReference type="PROSITE" id="PS00138">
    <property type="entry name" value="SUBTILASE_SER"/>
    <property type="match status" value="1"/>
</dbReference>
<dbReference type="PROSITE" id="PS00010">
    <property type="entry name" value="ASX_HYDROXYL"/>
    <property type="match status" value="8"/>
</dbReference>
<feature type="domain" description="EGF-like" evidence="19">
    <location>
        <begin position="1041"/>
        <end position="1081"/>
    </location>
</feature>
<evidence type="ECO:0000256" key="1">
    <source>
        <dbReference type="ARBA" id="ARBA00004613"/>
    </source>
</evidence>
<feature type="domain" description="EGF-like" evidence="19">
    <location>
        <begin position="444"/>
        <end position="484"/>
    </location>
</feature>
<dbReference type="PANTHER" id="PTHR47333">
    <property type="entry name" value="VON WILLEBRAND FACTOR C AND EGF DOMAIN-CONTAINING PROTEIN"/>
    <property type="match status" value="1"/>
</dbReference>
<dbReference type="PhylomeDB" id="A0A0G4GKL2"/>
<sequence>MFLFTAVLILMVVASAHRHTHPAHRIITTYRSSDERRHPQRRRLLDRIHTHYTDLRSGRGEVRTEYLPILGIEIIEMDRTDDDEEDRGVLARLMEVLMDGGDVDSVHEDSLVHFAQAGKVKPALARNDPSFGDQWPLLGTSKYGLDMAEAWGLFRPESQDEFVIGVIDSGVDLSHPDIMKNLWRNRGEIPNNGRDDDGNGYIDDVYGYDFFDDDGDPSDEAGHGTHISGIIAAEANNTRGISGVCPQCKVMPLKFMDDTGYGYWGNAIKALEYALQNRVKVTCNAYGTYTPHKALEQAIKKAGQKGMLFVAAAGNDGKDNDRTPKLPASYTLGNVISVASIGQTGKLSWFSNYGKQRTDIAAPGEDIYSLDMGRRYKTDSGTSMAAPFVAGVAAMVWLTDPKQTYSQVKLRIMRSARRIDGLKVKAEGTLDAAGALMQSVDTSDTSRCDYNDPCHINARCTDTSSGPICRCEDGFEGDGWKTCDDINECAVDRPCHENAKCINSPGSYKCQCQSGFTGDGVKKCEQFSLCSISQIFIPCHPLAICYGRGSLGIPFCECRDGFKGDGREECLDVNECLEYNGGCDHECVNTVGNFKCKCFEGYQLAPNKKACLDIDECRENNGGCEHICINEPGSYQCSCPEGYRLAEDGKSCEDIDECAVNNGGCSQVCKNKKGTYECLCDPGFLLQKDGRTCKDVECKSPPRIAHAASVCESARSGSQPKCAVKCERGFQLAYNDLKCDTKGRFTGGAECEDIDECKEENGGCNQRCVNKEGSFECGCFEGYLLDRQNRRTCQDINECMLENGGCEQECVNTEGSWECKCFKGYWLHDGACKDIDECAQGKCDQGCENSVGGFKCSCKEGYTLGEDGTSCVDVECGPPPKVAHAVKAVECYGRSATGPKCDMSCERGFMMRNNTLTCGTDGKWRGTAVCEDIDECVENIGGCDPTAECVNLPGSFECRCPDGFDTSRDGSCVDIDECTDSRYPENGGCSHTCNNRPGSYFCSCPPGEGFSLKSDKKRCTCKPGFTLVPARSRDEEDQCQDEDECKGWFSPCSRKATCTNTPGSYKCECKRGYTGDGTYCRRRERGLSVDNGRQSVRPPPRQLLAPLGIIPQRAASREEPQQPQPPAEESPTRQEGNGGFLSAAVAGYDK</sequence>
<dbReference type="PROSITE" id="PS00137">
    <property type="entry name" value="SUBTILASE_HIS"/>
    <property type="match status" value="1"/>
</dbReference>
<dbReference type="Gene3D" id="2.10.25.10">
    <property type="entry name" value="Laminin"/>
    <property type="match status" value="11"/>
</dbReference>
<dbReference type="InterPro" id="IPR024731">
    <property type="entry name" value="NELL2-like_EGF"/>
</dbReference>
<evidence type="ECO:0000256" key="7">
    <source>
        <dbReference type="ARBA" id="ARBA00022801"/>
    </source>
</evidence>
<dbReference type="PROSITE" id="PS51892">
    <property type="entry name" value="SUBTILASE"/>
    <property type="match status" value="1"/>
</dbReference>
<evidence type="ECO:0000256" key="15">
    <source>
        <dbReference type="PROSITE-ProRule" id="PRU01240"/>
    </source>
</evidence>
<dbReference type="EMBL" id="CDMY01000698">
    <property type="protein sequence ID" value="CEM30568.1"/>
    <property type="molecule type" value="Genomic_DNA"/>
</dbReference>
<reference evidence="21 22" key="1">
    <citation type="submission" date="2014-11" db="EMBL/GenBank/DDBJ databases">
        <authorList>
            <person name="Zhu J."/>
            <person name="Qi W."/>
            <person name="Song R."/>
        </authorList>
    </citation>
    <scope>NUCLEOTIDE SEQUENCE [LARGE SCALE GENOMIC DNA]</scope>
</reference>
<dbReference type="InterPro" id="IPR001881">
    <property type="entry name" value="EGF-like_Ca-bd_dom"/>
</dbReference>
<evidence type="ECO:0000256" key="3">
    <source>
        <dbReference type="ARBA" id="ARBA00022536"/>
    </source>
</evidence>
<dbReference type="Pfam" id="PF00084">
    <property type="entry name" value="Sushi"/>
    <property type="match status" value="1"/>
</dbReference>
<comment type="subcellular location">
    <subcellularLocation>
        <location evidence="1">Secreted</location>
    </subcellularLocation>
</comment>
<dbReference type="FunFam" id="2.10.25.10:FF:000008">
    <property type="entry name" value="Signal peptide, CUB domain, EGF-like 2"/>
    <property type="match status" value="1"/>
</dbReference>
<dbReference type="Pfam" id="PF12661">
    <property type="entry name" value="hEGF"/>
    <property type="match status" value="1"/>
</dbReference>
<dbReference type="InterPro" id="IPR000436">
    <property type="entry name" value="Sushi_SCR_CCP_dom"/>
</dbReference>
<evidence type="ECO:0000259" key="19">
    <source>
        <dbReference type="PROSITE" id="PS50026"/>
    </source>
</evidence>
<protein>
    <recommendedName>
        <fullName evidence="13">subtilisin</fullName>
        <ecNumber evidence="13">3.4.21.62</ecNumber>
    </recommendedName>
</protein>
<keyword evidence="2" id="KW-0964">Secreted</keyword>
<dbReference type="Pfam" id="PF07645">
    <property type="entry name" value="EGF_CA"/>
    <property type="match status" value="4"/>
</dbReference>
<dbReference type="CDD" id="cd07473">
    <property type="entry name" value="Peptidases_S8_Subtilisin_like"/>
    <property type="match status" value="1"/>
</dbReference>
<proteinExistence type="inferred from homology"/>
<evidence type="ECO:0000256" key="4">
    <source>
        <dbReference type="ARBA" id="ARBA00022670"/>
    </source>
</evidence>
<dbReference type="GO" id="GO:0005576">
    <property type="term" value="C:extracellular region"/>
    <property type="evidence" value="ECO:0007669"/>
    <property type="project" value="UniProtKB-SubCell"/>
</dbReference>
<dbReference type="InterPro" id="IPR049883">
    <property type="entry name" value="NOTCH1_EGF-like"/>
</dbReference>
<dbReference type="Gene3D" id="3.40.50.200">
    <property type="entry name" value="Peptidase S8/S53 domain"/>
    <property type="match status" value="1"/>
</dbReference>
<dbReference type="PROSITE" id="PS01186">
    <property type="entry name" value="EGF_2"/>
    <property type="match status" value="8"/>
</dbReference>
<dbReference type="InParanoid" id="A0A0G4GKL2"/>
<dbReference type="PRINTS" id="PR00723">
    <property type="entry name" value="SUBTILISIN"/>
</dbReference>
<dbReference type="SMART" id="SM00181">
    <property type="entry name" value="EGF"/>
    <property type="match status" value="12"/>
</dbReference>
<dbReference type="PROSITE" id="PS01187">
    <property type="entry name" value="EGF_CA"/>
    <property type="match status" value="5"/>
</dbReference>
<dbReference type="InterPro" id="IPR015500">
    <property type="entry name" value="Peptidase_S8_subtilisin-rel"/>
</dbReference>
<dbReference type="Gene3D" id="2.10.70.10">
    <property type="entry name" value="Complement Module, domain 1"/>
    <property type="match status" value="1"/>
</dbReference>
<dbReference type="SUPFAM" id="SSF57184">
    <property type="entry name" value="Growth factor receptor domain"/>
    <property type="match status" value="3"/>
</dbReference>
<dbReference type="PANTHER" id="PTHR47333:SF4">
    <property type="entry name" value="EGF-LIKE DOMAIN-CONTAINING PROTEIN"/>
    <property type="match status" value="1"/>
</dbReference>
<dbReference type="FunFam" id="2.10.25.10:FF:000240">
    <property type="entry name" value="Vitamin K-dependent protein S"/>
    <property type="match status" value="3"/>
</dbReference>
<evidence type="ECO:0000256" key="6">
    <source>
        <dbReference type="ARBA" id="ARBA00022737"/>
    </source>
</evidence>
<evidence type="ECO:0000256" key="18">
    <source>
        <dbReference type="SAM" id="SignalP"/>
    </source>
</evidence>
<dbReference type="GO" id="GO:0005509">
    <property type="term" value="F:calcium ion binding"/>
    <property type="evidence" value="ECO:0007669"/>
    <property type="project" value="InterPro"/>
</dbReference>
<dbReference type="SMART" id="SM00032">
    <property type="entry name" value="CCP"/>
    <property type="match status" value="2"/>
</dbReference>
<evidence type="ECO:0000256" key="9">
    <source>
        <dbReference type="ARBA" id="ARBA00022837"/>
    </source>
</evidence>
<dbReference type="SUPFAM" id="SSF57196">
    <property type="entry name" value="EGF/Laminin"/>
    <property type="match status" value="3"/>
</dbReference>
<feature type="region of interest" description="Disordered" evidence="17">
    <location>
        <begin position="1090"/>
        <end position="1150"/>
    </location>
</feature>
<evidence type="ECO:0000256" key="12">
    <source>
        <dbReference type="ARBA" id="ARBA00023529"/>
    </source>
</evidence>
<dbReference type="Pfam" id="PF00082">
    <property type="entry name" value="Peptidase_S8"/>
    <property type="match status" value="1"/>
</dbReference>
<dbReference type="Pfam" id="PF14670">
    <property type="entry name" value="FXa_inhibition"/>
    <property type="match status" value="4"/>
</dbReference>
<dbReference type="FunFam" id="2.10.25.10:FF:000119">
    <property type="entry name" value="vitamin K-dependent protein S"/>
    <property type="match status" value="1"/>
</dbReference>
<dbReference type="CDD" id="cd00053">
    <property type="entry name" value="EGF"/>
    <property type="match status" value="1"/>
</dbReference>
<evidence type="ECO:0000256" key="2">
    <source>
        <dbReference type="ARBA" id="ARBA00022525"/>
    </source>
</evidence>
<dbReference type="FunFam" id="2.10.25.10:FF:000038">
    <property type="entry name" value="Fibrillin 2"/>
    <property type="match status" value="2"/>
</dbReference>
<organism evidence="21 22">
    <name type="scientific">Vitrella brassicaformis (strain CCMP3155)</name>
    <dbReference type="NCBI Taxonomy" id="1169540"/>
    <lineage>
        <taxon>Eukaryota</taxon>
        <taxon>Sar</taxon>
        <taxon>Alveolata</taxon>
        <taxon>Colpodellida</taxon>
        <taxon>Vitrellaceae</taxon>
        <taxon>Vitrella</taxon>
    </lineage>
</organism>
<evidence type="ECO:0000259" key="20">
    <source>
        <dbReference type="PROSITE" id="PS50923"/>
    </source>
</evidence>
<feature type="active site" description="Charge relay system" evidence="15">
    <location>
        <position position="223"/>
    </location>
</feature>
<dbReference type="GO" id="GO:0004252">
    <property type="term" value="F:serine-type endopeptidase activity"/>
    <property type="evidence" value="ECO:0007669"/>
    <property type="project" value="UniProtKB-UniRule"/>
</dbReference>
<dbReference type="VEuPathDB" id="CryptoDB:Vbra_18143"/>
<accession>A0A0G4GKL2</accession>
<evidence type="ECO:0000256" key="14">
    <source>
        <dbReference type="PROSITE-ProRule" id="PRU00076"/>
    </source>
</evidence>
<keyword evidence="11" id="KW-0325">Glycoprotein</keyword>
<feature type="active site" description="Charge relay system" evidence="15">
    <location>
        <position position="383"/>
    </location>
</feature>
<feature type="signal peptide" evidence="18">
    <location>
        <begin position="1"/>
        <end position="16"/>
    </location>
</feature>
<dbReference type="SUPFAM" id="SSF57535">
    <property type="entry name" value="Complement control module/SCR domain"/>
    <property type="match status" value="1"/>
</dbReference>
<dbReference type="InterPro" id="IPR034204">
    <property type="entry name" value="PfSUB1-like_cat_dom"/>
</dbReference>
<keyword evidence="9" id="KW-0106">Calcium</keyword>
<dbReference type="PROSITE" id="PS50026">
    <property type="entry name" value="EGF_3"/>
    <property type="match status" value="6"/>
</dbReference>
<evidence type="ECO:0000256" key="16">
    <source>
        <dbReference type="RuleBase" id="RU003355"/>
    </source>
</evidence>
<feature type="domain" description="EGF-like" evidence="19">
    <location>
        <begin position="485"/>
        <end position="525"/>
    </location>
</feature>
<dbReference type="InterPro" id="IPR000742">
    <property type="entry name" value="EGF"/>
</dbReference>
<dbReference type="CDD" id="cd00054">
    <property type="entry name" value="EGF_CA"/>
    <property type="match status" value="5"/>
</dbReference>
<comment type="caution">
    <text evidence="14">Lacks conserved residue(s) required for the propagation of feature annotation.</text>
</comment>
<dbReference type="SMART" id="SM00179">
    <property type="entry name" value="EGF_CA"/>
    <property type="match status" value="11"/>
</dbReference>
<evidence type="ECO:0000256" key="10">
    <source>
        <dbReference type="ARBA" id="ARBA00023157"/>
    </source>
</evidence>
<dbReference type="InterPro" id="IPR052080">
    <property type="entry name" value="vWF_C/EGF_Fibrillin"/>
</dbReference>
<evidence type="ECO:0000256" key="13">
    <source>
        <dbReference type="ARBA" id="ARBA00023619"/>
    </source>
</evidence>
<feature type="chain" id="PRO_5005190143" description="subtilisin" evidence="18">
    <location>
        <begin position="17"/>
        <end position="1150"/>
    </location>
</feature>
<dbReference type="EC" id="3.4.21.62" evidence="13"/>
<dbReference type="PROSITE" id="PS00136">
    <property type="entry name" value="SUBTILASE_ASP"/>
    <property type="match status" value="1"/>
</dbReference>
<dbReference type="Pfam" id="PF12947">
    <property type="entry name" value="EGF_3"/>
    <property type="match status" value="1"/>
</dbReference>
<dbReference type="InterPro" id="IPR009030">
    <property type="entry name" value="Growth_fac_rcpt_cys_sf"/>
</dbReference>
<dbReference type="InterPro" id="IPR035976">
    <property type="entry name" value="Sushi/SCR/CCP_sf"/>
</dbReference>
<dbReference type="Proteomes" id="UP000041254">
    <property type="component" value="Unassembled WGS sequence"/>
</dbReference>
<dbReference type="InterPro" id="IPR036852">
    <property type="entry name" value="Peptidase_S8/S53_dom_sf"/>
</dbReference>
<feature type="disulfide bond" evidence="14">
    <location>
        <begin position="539"/>
        <end position="556"/>
    </location>
</feature>
<keyword evidence="6" id="KW-0677">Repeat</keyword>
<dbReference type="GO" id="GO:0006508">
    <property type="term" value="P:proteolysis"/>
    <property type="evidence" value="ECO:0007669"/>
    <property type="project" value="UniProtKB-KW"/>
</dbReference>
<dbReference type="InterPro" id="IPR018097">
    <property type="entry name" value="EGF_Ca-bd_CS"/>
</dbReference>
<dbReference type="PROSITE" id="PS50923">
    <property type="entry name" value="SUSHI"/>
    <property type="match status" value="1"/>
</dbReference>
<feature type="domain" description="Sushi" evidence="20">
    <location>
        <begin position="874"/>
        <end position="932"/>
    </location>
</feature>
<dbReference type="SUPFAM" id="SSF52743">
    <property type="entry name" value="Subtilisin-like"/>
    <property type="match status" value="1"/>
</dbReference>
<keyword evidence="8 15" id="KW-0720">Serine protease</keyword>
<feature type="domain" description="EGF-like" evidence="19">
    <location>
        <begin position="932"/>
        <end position="970"/>
    </location>
</feature>
<comment type="catalytic activity">
    <reaction evidence="12">
        <text>Hydrolysis of proteins with broad specificity for peptide bonds, and a preference for a large uncharged residue in P1. Hydrolyzes peptide amides.</text>
        <dbReference type="EC" id="3.4.21.62"/>
    </reaction>
</comment>
<feature type="domain" description="EGF-like" evidence="19">
    <location>
        <begin position="613"/>
        <end position="653"/>
    </location>
</feature>
<comment type="similarity">
    <text evidence="15 16">Belongs to the peptidase S8 family.</text>
</comment>
<dbReference type="OrthoDB" id="5981079at2759"/>
<keyword evidence="7 15" id="KW-0378">Hydrolase</keyword>
<feature type="active site" description="Charge relay system" evidence="15">
    <location>
        <position position="168"/>
    </location>
</feature>
<dbReference type="InterPro" id="IPR023828">
    <property type="entry name" value="Peptidase_S8_Ser-AS"/>
</dbReference>
<dbReference type="InterPro" id="IPR023827">
    <property type="entry name" value="Peptidase_S8_Asp-AS"/>
</dbReference>
<gene>
    <name evidence="21" type="ORF">Vbra_18143</name>
</gene>
<evidence type="ECO:0000256" key="17">
    <source>
        <dbReference type="SAM" id="MobiDB-lite"/>
    </source>
</evidence>
<dbReference type="AlphaFoldDB" id="A0A0G4GKL2"/>
<evidence type="ECO:0000313" key="22">
    <source>
        <dbReference type="Proteomes" id="UP000041254"/>
    </source>
</evidence>
<keyword evidence="5 18" id="KW-0732">Signal</keyword>
<dbReference type="InterPro" id="IPR026823">
    <property type="entry name" value="cEGF"/>
</dbReference>
<dbReference type="InterPro" id="IPR000209">
    <property type="entry name" value="Peptidase_S8/S53_dom"/>
</dbReference>
<dbReference type="InterPro" id="IPR000152">
    <property type="entry name" value="EGF-type_Asp/Asn_hydroxyl_site"/>
</dbReference>
<dbReference type="Pfam" id="PF12662">
    <property type="entry name" value="cEGF"/>
    <property type="match status" value="1"/>
</dbReference>
<keyword evidence="10 14" id="KW-1015">Disulfide bond</keyword>
<dbReference type="STRING" id="1169540.A0A0G4GKL2"/>
<keyword evidence="22" id="KW-1185">Reference proteome</keyword>